<evidence type="ECO:0000256" key="7">
    <source>
        <dbReference type="SAM" id="Phobius"/>
    </source>
</evidence>
<dbReference type="InterPro" id="IPR003838">
    <property type="entry name" value="ABC3_permease_C"/>
</dbReference>
<protein>
    <submittedName>
        <fullName evidence="10">Putative ABC transporter permease protein</fullName>
    </submittedName>
</protein>
<feature type="domain" description="ABC3 transporter permease C-terminal" evidence="8">
    <location>
        <begin position="282"/>
        <end position="395"/>
    </location>
</feature>
<dbReference type="PANTHER" id="PTHR30572">
    <property type="entry name" value="MEMBRANE COMPONENT OF TRANSPORTER-RELATED"/>
    <property type="match status" value="1"/>
</dbReference>
<comment type="caution">
    <text evidence="10">The sequence shown here is derived from an EMBL/GenBank/DDBJ whole genome shotgun (WGS) entry which is preliminary data.</text>
</comment>
<evidence type="ECO:0000256" key="3">
    <source>
        <dbReference type="ARBA" id="ARBA00022692"/>
    </source>
</evidence>
<evidence type="ECO:0000313" key="10">
    <source>
        <dbReference type="EMBL" id="GAK69405.1"/>
    </source>
</evidence>
<dbReference type="EMBL" id="BBJU01000006">
    <property type="protein sequence ID" value="GAK69405.1"/>
    <property type="molecule type" value="Genomic_DNA"/>
</dbReference>
<dbReference type="AlphaFoldDB" id="A0A081CRV9"/>
<accession>A0A081CRV9</accession>
<evidence type="ECO:0000256" key="6">
    <source>
        <dbReference type="ARBA" id="ARBA00038076"/>
    </source>
</evidence>
<gene>
    <name evidence="10" type="ORF">RRU01S_06_00130</name>
</gene>
<evidence type="ECO:0000256" key="2">
    <source>
        <dbReference type="ARBA" id="ARBA00022475"/>
    </source>
</evidence>
<feature type="transmembrane region" description="Helical" evidence="7">
    <location>
        <begin position="366"/>
        <end position="385"/>
    </location>
</feature>
<dbReference type="OrthoDB" id="9770036at2"/>
<feature type="transmembrane region" description="Helical" evidence="7">
    <location>
        <begin position="331"/>
        <end position="354"/>
    </location>
</feature>
<dbReference type="PANTHER" id="PTHR30572:SF4">
    <property type="entry name" value="ABC TRANSPORTER PERMEASE YTRF"/>
    <property type="match status" value="1"/>
</dbReference>
<dbReference type="eggNOG" id="COG0577">
    <property type="taxonomic scope" value="Bacteria"/>
</dbReference>
<evidence type="ECO:0000256" key="5">
    <source>
        <dbReference type="ARBA" id="ARBA00023136"/>
    </source>
</evidence>
<comment type="subcellular location">
    <subcellularLocation>
        <location evidence="1">Cell membrane</location>
        <topology evidence="1">Multi-pass membrane protein</topology>
    </subcellularLocation>
</comment>
<feature type="domain" description="MacB-like periplasmic core" evidence="9">
    <location>
        <begin position="20"/>
        <end position="241"/>
    </location>
</feature>
<name>A0A081CRV9_9HYPH</name>
<dbReference type="InterPro" id="IPR025857">
    <property type="entry name" value="MacB_PCD"/>
</dbReference>
<evidence type="ECO:0000256" key="1">
    <source>
        <dbReference type="ARBA" id="ARBA00004651"/>
    </source>
</evidence>
<feature type="transmembrane region" description="Helical" evidence="7">
    <location>
        <begin position="279"/>
        <end position="303"/>
    </location>
</feature>
<evidence type="ECO:0000256" key="4">
    <source>
        <dbReference type="ARBA" id="ARBA00022989"/>
    </source>
</evidence>
<dbReference type="GO" id="GO:0005886">
    <property type="term" value="C:plasma membrane"/>
    <property type="evidence" value="ECO:0007669"/>
    <property type="project" value="UniProtKB-SubCell"/>
</dbReference>
<evidence type="ECO:0000259" key="9">
    <source>
        <dbReference type="Pfam" id="PF12704"/>
    </source>
</evidence>
<sequence>MFLETARLALRAISRNILRSFLTVLGVVIGVAAVIAMVTIGNGTTAQVKSELSRLGTNMLFVRPGQFGPGRASTEAKRFNDHDIQAMRDQLSGIRAVAPVNRSSAATVIYGGKNHSTSVVGTTNDYLVTQDWTLSQGRTFLPAEDRGGQIGCIIGETVRQELFGSANPVGQTIRVSNIACPVIAVLARKGQSGLGDDQDDTIIMPLKIHQRRIGGTTTISSIMVSAQDGVSTAKVQSDIENLLRERRRIALGRDDDFTVNDMAQIASAMTGTTTLLTGLLGAVAAVSLLVGGIGIMNIMLVSVTERTREIGIRLAIGALEKQVLTQFLVEAVMLSAFGGVAGILFGLGLAYSVVSFLGVPFVTSPAIIALAFAFSAAIGVIFGYFPARRAASLSPIEALRHE</sequence>
<keyword evidence="4 7" id="KW-1133">Transmembrane helix</keyword>
<organism evidence="10 11">
    <name type="scientific">Agrobacterium rubi TR3 = NBRC 13261</name>
    <dbReference type="NCBI Taxonomy" id="1368415"/>
    <lineage>
        <taxon>Bacteria</taxon>
        <taxon>Pseudomonadati</taxon>
        <taxon>Pseudomonadota</taxon>
        <taxon>Alphaproteobacteria</taxon>
        <taxon>Hyphomicrobiales</taxon>
        <taxon>Rhizobiaceae</taxon>
        <taxon>Rhizobium/Agrobacterium group</taxon>
        <taxon>Agrobacterium</taxon>
    </lineage>
</organism>
<dbReference type="GO" id="GO:0022857">
    <property type="term" value="F:transmembrane transporter activity"/>
    <property type="evidence" value="ECO:0007669"/>
    <property type="project" value="TreeGrafter"/>
</dbReference>
<keyword evidence="5 7" id="KW-0472">Membrane</keyword>
<evidence type="ECO:0000259" key="8">
    <source>
        <dbReference type="Pfam" id="PF02687"/>
    </source>
</evidence>
<reference evidence="10 11" key="1">
    <citation type="submission" date="2014-08" db="EMBL/GenBank/DDBJ databases">
        <title>Whole genome shotgun sequence of Rhizobium rubi NBRC 13261.</title>
        <authorList>
            <person name="Katano-Makiyama Y."/>
            <person name="Hosoyama A."/>
            <person name="Hashimoto M."/>
            <person name="Hosoyama Y."/>
            <person name="Noguchi M."/>
            <person name="Tsuchikane K."/>
            <person name="Uohara A."/>
            <person name="Ohji S."/>
            <person name="Ichikawa N."/>
            <person name="Kimura A."/>
            <person name="Yamazoe A."/>
            <person name="Fujita N."/>
        </authorList>
    </citation>
    <scope>NUCLEOTIDE SEQUENCE [LARGE SCALE GENOMIC DNA]</scope>
    <source>
        <strain evidence="10 11">NBRC 13261</strain>
    </source>
</reference>
<dbReference type="RefSeq" id="WP_045229014.1">
    <property type="nucleotide sequence ID" value="NZ_BBJU01000006.1"/>
</dbReference>
<dbReference type="Proteomes" id="UP000028701">
    <property type="component" value="Unassembled WGS sequence"/>
</dbReference>
<dbReference type="Pfam" id="PF12704">
    <property type="entry name" value="MacB_PCD"/>
    <property type="match status" value="1"/>
</dbReference>
<comment type="similarity">
    <text evidence="6">Belongs to the ABC-4 integral membrane protein family.</text>
</comment>
<feature type="transmembrane region" description="Helical" evidence="7">
    <location>
        <begin position="21"/>
        <end position="40"/>
    </location>
</feature>
<proteinExistence type="inferred from homology"/>
<evidence type="ECO:0000313" key="11">
    <source>
        <dbReference type="Proteomes" id="UP000028701"/>
    </source>
</evidence>
<keyword evidence="3 7" id="KW-0812">Transmembrane</keyword>
<keyword evidence="2" id="KW-1003">Cell membrane</keyword>
<dbReference type="InterPro" id="IPR050250">
    <property type="entry name" value="Macrolide_Exporter_MacB"/>
</dbReference>
<dbReference type="Pfam" id="PF02687">
    <property type="entry name" value="FtsX"/>
    <property type="match status" value="1"/>
</dbReference>